<evidence type="ECO:0000256" key="2">
    <source>
        <dbReference type="ARBA" id="ARBA00023125"/>
    </source>
</evidence>
<dbReference type="InterPro" id="IPR036390">
    <property type="entry name" value="WH_DNA-bd_sf"/>
</dbReference>
<keyword evidence="7" id="KW-1185">Reference proteome</keyword>
<evidence type="ECO:0000259" key="5">
    <source>
        <dbReference type="PROSITE" id="PS50949"/>
    </source>
</evidence>
<keyword evidence="1" id="KW-0805">Transcription regulation</keyword>
<keyword evidence="3" id="KW-0804">Transcription</keyword>
<protein>
    <submittedName>
        <fullName evidence="6">GntR family transcriptional regulator</fullName>
    </submittedName>
</protein>
<comment type="caution">
    <text evidence="6">The sequence shown here is derived from an EMBL/GenBank/DDBJ whole genome shotgun (WGS) entry which is preliminary data.</text>
</comment>
<dbReference type="Gene3D" id="1.20.120.530">
    <property type="entry name" value="GntR ligand-binding domain-like"/>
    <property type="match status" value="1"/>
</dbReference>
<proteinExistence type="predicted"/>
<dbReference type="Pfam" id="PF00392">
    <property type="entry name" value="GntR"/>
    <property type="match status" value="1"/>
</dbReference>
<sequence length="321" mass="36162">MHSREERVRVGEGAGGGRGAPRAPVATALAMRVVDLALRHDLAEGAHVTEQWVADELGVSRSPARKALLFLAELGIVERIPNRGFFLRRPAAELGQVDLDAAAEAEEAGYFRFVDDQLSGRFGPEFTAADLARRYGFTARQAQRLVTRLEGEDLVRRRPGRGWEFQQVLSTAEGHDQSYRFRMIVEPAALLEPGFAVDTGAFAEHRARQEALLRGRILTSPRTELFRTGAEFHEMVVGCSNNAFLLDALRRQNRVRRLIEYRHQFDRSRLVGQAREHLRLLELLERGEREAAAELLRAHLDRVRWLKTGIGPEPPPPVMEP</sequence>
<evidence type="ECO:0000256" key="1">
    <source>
        <dbReference type="ARBA" id="ARBA00023015"/>
    </source>
</evidence>
<evidence type="ECO:0000313" key="6">
    <source>
        <dbReference type="EMBL" id="MDA0564449.1"/>
    </source>
</evidence>
<dbReference type="EMBL" id="JAJAQC010000011">
    <property type="protein sequence ID" value="MDA0564449.1"/>
    <property type="molecule type" value="Genomic_DNA"/>
</dbReference>
<evidence type="ECO:0000313" key="7">
    <source>
        <dbReference type="Proteomes" id="UP001140076"/>
    </source>
</evidence>
<feature type="compositionally biased region" description="Basic and acidic residues" evidence="4">
    <location>
        <begin position="1"/>
        <end position="10"/>
    </location>
</feature>
<dbReference type="PANTHER" id="PTHR43537:SF51">
    <property type="entry name" value="HTH-TYPE TRANSCRIPTIONAL REGULATOR LGOR-RELATED"/>
    <property type="match status" value="1"/>
</dbReference>
<feature type="region of interest" description="Disordered" evidence="4">
    <location>
        <begin position="1"/>
        <end position="21"/>
    </location>
</feature>
<gene>
    <name evidence="6" type="ORF">LG943_08935</name>
</gene>
<dbReference type="InterPro" id="IPR008920">
    <property type="entry name" value="TF_FadR/GntR_C"/>
</dbReference>
<dbReference type="AlphaFoldDB" id="A0A9X3SGR1"/>
<dbReference type="PROSITE" id="PS50949">
    <property type="entry name" value="HTH_GNTR"/>
    <property type="match status" value="1"/>
</dbReference>
<dbReference type="InterPro" id="IPR000524">
    <property type="entry name" value="Tscrpt_reg_HTH_GntR"/>
</dbReference>
<dbReference type="Pfam" id="PF07729">
    <property type="entry name" value="FCD"/>
    <property type="match status" value="1"/>
</dbReference>
<keyword evidence="2" id="KW-0238">DNA-binding</keyword>
<dbReference type="SUPFAM" id="SSF48008">
    <property type="entry name" value="GntR ligand-binding domain-like"/>
    <property type="match status" value="1"/>
</dbReference>
<dbReference type="RefSeq" id="WP_270071737.1">
    <property type="nucleotide sequence ID" value="NZ_JAJAQC010000011.1"/>
</dbReference>
<dbReference type="Proteomes" id="UP001140076">
    <property type="component" value="Unassembled WGS sequence"/>
</dbReference>
<feature type="domain" description="HTH gntR-type" evidence="5">
    <location>
        <begin position="23"/>
        <end position="90"/>
    </location>
</feature>
<dbReference type="SUPFAM" id="SSF46785">
    <property type="entry name" value="Winged helix' DNA-binding domain"/>
    <property type="match status" value="2"/>
</dbReference>
<evidence type="ECO:0000256" key="3">
    <source>
        <dbReference type="ARBA" id="ARBA00023163"/>
    </source>
</evidence>
<accession>A0A9X3SGR1</accession>
<dbReference type="Gene3D" id="1.10.10.10">
    <property type="entry name" value="Winged helix-like DNA-binding domain superfamily/Winged helix DNA-binding domain"/>
    <property type="match status" value="1"/>
</dbReference>
<evidence type="ECO:0000256" key="4">
    <source>
        <dbReference type="SAM" id="MobiDB-lite"/>
    </source>
</evidence>
<dbReference type="InterPro" id="IPR036388">
    <property type="entry name" value="WH-like_DNA-bd_sf"/>
</dbReference>
<dbReference type="SMART" id="SM00895">
    <property type="entry name" value="FCD"/>
    <property type="match status" value="1"/>
</dbReference>
<dbReference type="SMART" id="SM00345">
    <property type="entry name" value="HTH_GNTR"/>
    <property type="match status" value="1"/>
</dbReference>
<dbReference type="GO" id="GO:0003677">
    <property type="term" value="F:DNA binding"/>
    <property type="evidence" value="ECO:0007669"/>
    <property type="project" value="UniProtKB-KW"/>
</dbReference>
<dbReference type="PANTHER" id="PTHR43537">
    <property type="entry name" value="TRANSCRIPTIONAL REGULATOR, GNTR FAMILY"/>
    <property type="match status" value="1"/>
</dbReference>
<dbReference type="InterPro" id="IPR011711">
    <property type="entry name" value="GntR_C"/>
</dbReference>
<name>A0A9X3SGR1_9ACTN</name>
<reference evidence="6" key="1">
    <citation type="submission" date="2021-10" db="EMBL/GenBank/DDBJ databases">
        <title>Streptomonospora sp. nov., isolated from mangrove soil.</title>
        <authorList>
            <person name="Chen X."/>
            <person name="Ge X."/>
            <person name="Liu W."/>
        </authorList>
    </citation>
    <scope>NUCLEOTIDE SEQUENCE</scope>
    <source>
        <strain evidence="6">S1-112</strain>
    </source>
</reference>
<dbReference type="GO" id="GO:0003700">
    <property type="term" value="F:DNA-binding transcription factor activity"/>
    <property type="evidence" value="ECO:0007669"/>
    <property type="project" value="InterPro"/>
</dbReference>
<organism evidence="6 7">
    <name type="scientific">Streptomonospora mangrovi</name>
    <dbReference type="NCBI Taxonomy" id="2883123"/>
    <lineage>
        <taxon>Bacteria</taxon>
        <taxon>Bacillati</taxon>
        <taxon>Actinomycetota</taxon>
        <taxon>Actinomycetes</taxon>
        <taxon>Streptosporangiales</taxon>
        <taxon>Nocardiopsidaceae</taxon>
        <taxon>Streptomonospora</taxon>
    </lineage>
</organism>